<evidence type="ECO:0000313" key="2">
    <source>
        <dbReference type="Proteomes" id="UP001302100"/>
    </source>
</evidence>
<name>A0AA96TCS1_9CAUD</name>
<sequence length="37" mass="4277">MSIHPHKDSLRPRMVTLRNSLRINEFALTLTKGREGT</sequence>
<proteinExistence type="predicted"/>
<reference evidence="1 2" key="1">
    <citation type="submission" date="2023-09" db="EMBL/GenBank/DDBJ databases">
        <title>Sekstaphage-1, isolated from a poly-specific therapeutic phage cocktail, is a close relative of T3 with an expanded host range.</title>
        <authorList>
            <person name="Kotovskaya O."/>
            <person name="Yarema P."/>
            <person name="Skutel M."/>
            <person name="Belova V."/>
            <person name="Korostin D."/>
            <person name="Severinov K."/>
            <person name="Isaev A."/>
        </authorList>
    </citation>
    <scope>NUCLEOTIDE SEQUENCE [LARGE SCALE GENOMIC DNA]</scope>
</reference>
<protein>
    <submittedName>
        <fullName evidence="1">Uncharacterized protein</fullName>
    </submittedName>
</protein>
<gene>
    <name evidence="1" type="ORF">sekstaphage1_p45</name>
</gene>
<keyword evidence="2" id="KW-1185">Reference proteome</keyword>
<dbReference type="EMBL" id="OR545379">
    <property type="protein sequence ID" value="WNV46668.1"/>
    <property type="molecule type" value="Genomic_DNA"/>
</dbReference>
<dbReference type="Proteomes" id="UP001302100">
    <property type="component" value="Segment"/>
</dbReference>
<accession>A0AA96TCS1</accession>
<organism evidence="1 2">
    <name type="scientific">Escherichia phage Sekstaphage-1</name>
    <dbReference type="NCBI Taxonomy" id="3076820"/>
    <lineage>
        <taxon>Viruses</taxon>
        <taxon>Duplodnaviria</taxon>
        <taxon>Heunggongvirae</taxon>
        <taxon>Uroviricota</taxon>
        <taxon>Caudoviricetes</taxon>
        <taxon>Autographivirales</taxon>
        <taxon>Autotranscriptaviridae</taxon>
        <taxon>Studiervirinae</taxon>
        <taxon>Teetrevirus</taxon>
        <taxon>Teetrevirus sekstaphage1</taxon>
    </lineage>
</organism>
<evidence type="ECO:0000313" key="1">
    <source>
        <dbReference type="EMBL" id="WNV46668.1"/>
    </source>
</evidence>